<dbReference type="OrthoDB" id="1727351at2759"/>
<dbReference type="SUPFAM" id="SSF116820">
    <property type="entry name" value="Rps17e-like"/>
    <property type="match status" value="1"/>
</dbReference>
<accession>A0A8M1G902</accession>
<evidence type="ECO:0000256" key="2">
    <source>
        <dbReference type="ARBA" id="ARBA00022980"/>
    </source>
</evidence>
<keyword evidence="2" id="KW-0689">Ribosomal protein</keyword>
<dbReference type="InterPro" id="IPR001210">
    <property type="entry name" value="Ribosomal_eS17"/>
</dbReference>
<dbReference type="KEGG" id="umr:103664788"/>
<dbReference type="RefSeq" id="XP_040488594.1">
    <property type="nucleotide sequence ID" value="XM_040632660.1"/>
</dbReference>
<dbReference type="Pfam" id="PF00833">
    <property type="entry name" value="Ribosomal_S17e"/>
    <property type="match status" value="1"/>
</dbReference>
<keyword evidence="3" id="KW-0687">Ribonucleoprotein</keyword>
<gene>
    <name evidence="5" type="primary">LOC103664788</name>
</gene>
<dbReference type="GO" id="GO:1990904">
    <property type="term" value="C:ribonucleoprotein complex"/>
    <property type="evidence" value="ECO:0007669"/>
    <property type="project" value="UniProtKB-KW"/>
</dbReference>
<comment type="similarity">
    <text evidence="1">Belongs to the eukaryotic ribosomal protein eS17 family.</text>
</comment>
<dbReference type="InterPro" id="IPR036401">
    <property type="entry name" value="Ribosomal_eS17_sf"/>
</dbReference>
<evidence type="ECO:0000313" key="4">
    <source>
        <dbReference type="Proteomes" id="UP000261680"/>
    </source>
</evidence>
<dbReference type="GO" id="GO:0003735">
    <property type="term" value="F:structural constituent of ribosome"/>
    <property type="evidence" value="ECO:0007669"/>
    <property type="project" value="InterPro"/>
</dbReference>
<dbReference type="GO" id="GO:0006412">
    <property type="term" value="P:translation"/>
    <property type="evidence" value="ECO:0007669"/>
    <property type="project" value="InterPro"/>
</dbReference>
<reference evidence="5" key="1">
    <citation type="submission" date="2025-08" db="UniProtKB">
        <authorList>
            <consortium name="RefSeq"/>
        </authorList>
    </citation>
    <scope>IDENTIFICATION</scope>
    <source>
        <tissue evidence="5">Whole blood</tissue>
    </source>
</reference>
<dbReference type="AlphaFoldDB" id="A0A8M1G902"/>
<dbReference type="GO" id="GO:0005840">
    <property type="term" value="C:ribosome"/>
    <property type="evidence" value="ECO:0007669"/>
    <property type="project" value="UniProtKB-KW"/>
</dbReference>
<dbReference type="PANTHER" id="PTHR10732">
    <property type="entry name" value="40S RIBOSOMAL PROTEIN S17"/>
    <property type="match status" value="1"/>
</dbReference>
<evidence type="ECO:0000256" key="3">
    <source>
        <dbReference type="ARBA" id="ARBA00023274"/>
    </source>
</evidence>
<evidence type="ECO:0000256" key="1">
    <source>
        <dbReference type="ARBA" id="ARBA00010444"/>
    </source>
</evidence>
<protein>
    <submittedName>
        <fullName evidence="5">40S ribosomal protein S17-like</fullName>
    </submittedName>
</protein>
<name>A0A8M1G902_URSMA</name>
<dbReference type="Gene3D" id="1.10.60.20">
    <property type="entry name" value="Ribosomal protein S17e-like"/>
    <property type="match status" value="1"/>
</dbReference>
<organism evidence="4 5">
    <name type="scientific">Ursus maritimus</name>
    <name type="common">Polar bear</name>
    <name type="synonym">Thalarctos maritimus</name>
    <dbReference type="NCBI Taxonomy" id="29073"/>
    <lineage>
        <taxon>Eukaryota</taxon>
        <taxon>Metazoa</taxon>
        <taxon>Chordata</taxon>
        <taxon>Craniata</taxon>
        <taxon>Vertebrata</taxon>
        <taxon>Euteleostomi</taxon>
        <taxon>Mammalia</taxon>
        <taxon>Eutheria</taxon>
        <taxon>Laurasiatheria</taxon>
        <taxon>Carnivora</taxon>
        <taxon>Caniformia</taxon>
        <taxon>Ursidae</taxon>
        <taxon>Ursus</taxon>
    </lineage>
</organism>
<dbReference type="Proteomes" id="UP000261680">
    <property type="component" value="Unplaced"/>
</dbReference>
<proteinExistence type="inferred from homology"/>
<keyword evidence="4" id="KW-1185">Reference proteome</keyword>
<evidence type="ECO:0000313" key="5">
    <source>
        <dbReference type="RefSeq" id="XP_040488594.1"/>
    </source>
</evidence>
<dbReference type="PANTHER" id="PTHR10732:SF14">
    <property type="entry name" value="SMALL RIBOSOMAL SUBUNIT PROTEIN ES17"/>
    <property type="match status" value="1"/>
</dbReference>
<sequence length="102" mass="11756">MCLENFHTNKCVCKEISIIPSNNLRDKVAGDVTHLMKWIQRGPGRGVSIRLQEEERERRKNYVPHVSAPDQETMEIDPDTKDMLKFWDFGSVSNLQVSLQLG</sequence>
<dbReference type="GeneID" id="103664788"/>